<feature type="transmembrane region" description="Helical" evidence="4">
    <location>
        <begin position="35"/>
        <end position="53"/>
    </location>
</feature>
<dbReference type="GO" id="GO:0008010">
    <property type="term" value="F:structural constituent of chitin-based larval cuticle"/>
    <property type="evidence" value="ECO:0007669"/>
    <property type="project" value="TreeGrafter"/>
</dbReference>
<protein>
    <submittedName>
        <fullName evidence="5">Uncharacterized protein</fullName>
    </submittedName>
</protein>
<dbReference type="InterPro" id="IPR031311">
    <property type="entry name" value="CHIT_BIND_RR_consensus"/>
</dbReference>
<evidence type="ECO:0000313" key="5">
    <source>
        <dbReference type="EMBL" id="CAG9858872.1"/>
    </source>
</evidence>
<keyword evidence="4" id="KW-0812">Transmembrane</keyword>
<dbReference type="InterPro" id="IPR050468">
    <property type="entry name" value="Cuticle_Struct_Prot"/>
</dbReference>
<dbReference type="PROSITE" id="PS00233">
    <property type="entry name" value="CHIT_BIND_RR_1"/>
    <property type="match status" value="1"/>
</dbReference>
<evidence type="ECO:0000256" key="4">
    <source>
        <dbReference type="SAM" id="Phobius"/>
    </source>
</evidence>
<dbReference type="OrthoDB" id="6493579at2759"/>
<dbReference type="AlphaFoldDB" id="A0A9N9TN67"/>
<dbReference type="PANTHER" id="PTHR10380:SF241">
    <property type="entry name" value="CUTICULAR PROTEIN 47EG-RELATED"/>
    <property type="match status" value="1"/>
</dbReference>
<keyword evidence="6" id="KW-1185">Reference proteome</keyword>
<feature type="region of interest" description="Disordered" evidence="3">
    <location>
        <begin position="161"/>
        <end position="182"/>
    </location>
</feature>
<name>A0A9N9TN67_PHYSR</name>
<keyword evidence="4" id="KW-1133">Transmembrane helix</keyword>
<dbReference type="InterPro" id="IPR000618">
    <property type="entry name" value="Insect_cuticle"/>
</dbReference>
<reference evidence="5" key="1">
    <citation type="submission" date="2022-01" db="EMBL/GenBank/DDBJ databases">
        <authorList>
            <person name="King R."/>
        </authorList>
    </citation>
    <scope>NUCLEOTIDE SEQUENCE</scope>
</reference>
<organism evidence="5 6">
    <name type="scientific">Phyllotreta striolata</name>
    <name type="common">Striped flea beetle</name>
    <name type="synonym">Crioceris striolata</name>
    <dbReference type="NCBI Taxonomy" id="444603"/>
    <lineage>
        <taxon>Eukaryota</taxon>
        <taxon>Metazoa</taxon>
        <taxon>Ecdysozoa</taxon>
        <taxon>Arthropoda</taxon>
        <taxon>Hexapoda</taxon>
        <taxon>Insecta</taxon>
        <taxon>Pterygota</taxon>
        <taxon>Neoptera</taxon>
        <taxon>Endopterygota</taxon>
        <taxon>Coleoptera</taxon>
        <taxon>Polyphaga</taxon>
        <taxon>Cucujiformia</taxon>
        <taxon>Chrysomeloidea</taxon>
        <taxon>Chrysomelidae</taxon>
        <taxon>Galerucinae</taxon>
        <taxon>Alticini</taxon>
        <taxon>Phyllotreta</taxon>
    </lineage>
</organism>
<evidence type="ECO:0000313" key="6">
    <source>
        <dbReference type="Proteomes" id="UP001153712"/>
    </source>
</evidence>
<sequence length="182" mass="20022">RVFKVIPLCFATCINAIVLLFRAQCRCDQVACNMKLFVLICLAIFVHCISAQGRPRAIPSPSSGNSQDGKARILSGNNEFNFDGTYQWSFQSDNGISAQEIGQIKNANSQEPIEEAQGGFEYTAPDGSPIQLRYIANENGFQPQGAHLPVAPPIPIEIQRSLEWNAAHPEEDDDGKGSPRRF</sequence>
<dbReference type="Proteomes" id="UP001153712">
    <property type="component" value="Chromosome 2"/>
</dbReference>
<gene>
    <name evidence="5" type="ORF">PHYEVI_LOCUS5259</name>
</gene>
<evidence type="ECO:0000256" key="1">
    <source>
        <dbReference type="ARBA" id="ARBA00022460"/>
    </source>
</evidence>
<evidence type="ECO:0000256" key="3">
    <source>
        <dbReference type="SAM" id="MobiDB-lite"/>
    </source>
</evidence>
<keyword evidence="4" id="KW-0472">Membrane</keyword>
<dbReference type="EMBL" id="OU900095">
    <property type="protein sequence ID" value="CAG9858872.1"/>
    <property type="molecule type" value="Genomic_DNA"/>
</dbReference>
<accession>A0A9N9TN67</accession>
<dbReference type="PANTHER" id="PTHR10380">
    <property type="entry name" value="CUTICLE PROTEIN"/>
    <property type="match status" value="1"/>
</dbReference>
<dbReference type="PROSITE" id="PS51155">
    <property type="entry name" value="CHIT_BIND_RR_2"/>
    <property type="match status" value="1"/>
</dbReference>
<proteinExistence type="predicted"/>
<evidence type="ECO:0000256" key="2">
    <source>
        <dbReference type="PROSITE-ProRule" id="PRU00497"/>
    </source>
</evidence>
<dbReference type="GO" id="GO:0062129">
    <property type="term" value="C:chitin-based extracellular matrix"/>
    <property type="evidence" value="ECO:0007669"/>
    <property type="project" value="TreeGrafter"/>
</dbReference>
<feature type="non-terminal residue" evidence="5">
    <location>
        <position position="1"/>
    </location>
</feature>
<dbReference type="Pfam" id="PF00379">
    <property type="entry name" value="Chitin_bind_4"/>
    <property type="match status" value="1"/>
</dbReference>
<keyword evidence="1 2" id="KW-0193">Cuticle</keyword>